<dbReference type="PROSITE" id="PS51194">
    <property type="entry name" value="HELICASE_CTER"/>
    <property type="match status" value="1"/>
</dbReference>
<dbReference type="PANTHER" id="PTHR47964">
    <property type="entry name" value="ATP-DEPENDENT DNA HELICASE HOMOLOG RECG, CHLOROPLASTIC"/>
    <property type="match status" value="1"/>
</dbReference>
<evidence type="ECO:0000256" key="15">
    <source>
        <dbReference type="RuleBase" id="RU363016"/>
    </source>
</evidence>
<dbReference type="Gene3D" id="2.40.50.140">
    <property type="entry name" value="Nucleic acid-binding proteins"/>
    <property type="match status" value="1"/>
</dbReference>
<dbReference type="EMBL" id="JBHSCL010000004">
    <property type="protein sequence ID" value="MFC4220138.1"/>
    <property type="molecule type" value="Genomic_DNA"/>
</dbReference>
<comment type="function">
    <text evidence="15">Plays a critical role in recombination and DNA repair. Helps process Holliday junction intermediates to mature products by catalyzing branch migration. Has replication fork regression activity, unwinds stalled or blocked replication forks to make a HJ that can be resolved. Has a DNA unwinding activity characteristic of a DNA helicase with 3'-5' polarity.</text>
</comment>
<dbReference type="RefSeq" id="WP_379763468.1">
    <property type="nucleotide sequence ID" value="NZ_JBHSCL010000004.1"/>
</dbReference>
<dbReference type="PROSITE" id="PS51192">
    <property type="entry name" value="HELICASE_ATP_BIND_1"/>
    <property type="match status" value="1"/>
</dbReference>
<name>A0ABV8PLV8_9FLAO</name>
<protein>
    <recommendedName>
        <fullName evidence="2 15">ATP-dependent DNA helicase RecG</fullName>
        <ecNumber evidence="13 15">5.6.2.4</ecNumber>
    </recommendedName>
</protein>
<evidence type="ECO:0000256" key="4">
    <source>
        <dbReference type="ARBA" id="ARBA00022763"/>
    </source>
</evidence>
<dbReference type="Pfam" id="PF00270">
    <property type="entry name" value="DEAD"/>
    <property type="match status" value="1"/>
</dbReference>
<comment type="catalytic activity">
    <reaction evidence="12 15">
        <text>Couples ATP hydrolysis with the unwinding of duplex DNA by translocating in the 3'-5' direction.</text>
        <dbReference type="EC" id="5.6.2.4"/>
    </reaction>
</comment>
<evidence type="ECO:0000256" key="2">
    <source>
        <dbReference type="ARBA" id="ARBA00017846"/>
    </source>
</evidence>
<dbReference type="Pfam" id="PF00271">
    <property type="entry name" value="Helicase_C"/>
    <property type="match status" value="1"/>
</dbReference>
<evidence type="ECO:0000256" key="7">
    <source>
        <dbReference type="ARBA" id="ARBA00022840"/>
    </source>
</evidence>
<keyword evidence="6 15" id="KW-0347">Helicase</keyword>
<dbReference type="Proteomes" id="UP001595841">
    <property type="component" value="Unassembled WGS sequence"/>
</dbReference>
<dbReference type="Pfam" id="PF17191">
    <property type="entry name" value="RecG_wedge"/>
    <property type="match status" value="1"/>
</dbReference>
<evidence type="ECO:0000256" key="10">
    <source>
        <dbReference type="ARBA" id="ARBA00023204"/>
    </source>
</evidence>
<keyword evidence="9 15" id="KW-0233">DNA recombination</keyword>
<keyword evidence="8" id="KW-0238">DNA-binding</keyword>
<keyword evidence="5 15" id="KW-0378">Hydrolase</keyword>
<keyword evidence="19" id="KW-1185">Reference proteome</keyword>
<comment type="caution">
    <text evidence="18">The sequence shown here is derived from an EMBL/GenBank/DDBJ whole genome shotgun (WGS) entry which is preliminary data.</text>
</comment>
<dbReference type="GO" id="GO:0003678">
    <property type="term" value="F:DNA helicase activity"/>
    <property type="evidence" value="ECO:0007669"/>
    <property type="project" value="UniProtKB-EC"/>
</dbReference>
<keyword evidence="7 15" id="KW-0067">ATP-binding</keyword>
<sequence length="701" mass="79872">MNPNFLQTPIPYLKGVGPNRADILKAELGIETYRDLLHLFPNRYLDKTQYYKIAQLQPSGADVQVVGKIIHLKTVEQKRGKRLVATFVDETGQMELVWFRGYKWIRENLKINEPYVVFGRVSKYGSTFSMPHPEMELLSEHQKGVKVAMQPIYPSTEKLSAKGITNRVVGKMMQQLFLESKGRFLESLPKTILEELRLISKSEALFNIHFPKNQELLAKAQFRLKFEELFFVQLQLISKKLVRKQKIKGLPFETVGENFTSFFENHLPFELTDAQKRVIKEIRGDLGSNAQMNRLLQGDVGSGKTIVALMCMLLAMDNGFQSCLMAPTEILATQHYNGLKELLGKMDVKIALLTGSTKKSERTLLHNQLENGNLNILVSTHAVLEDKVQFKNLGLAIVDEQHRFGVAQRSKLWHKNNTPPHILVMTATPIPRTLAMSLYGDLDVSVIDELPPGRKPVKTVHRYDANRLKVFRFIKDEIKKGRQIYIVYPLIQESEALDYKDLMDGYESIAREFPMPEYQISIVHGKMKPADKDYEMGRFVKGETQIMVATTVIEVGVNVPNASVMIIESAERFGLSQLHQLRGRVGRGAEQSFCILMTGHKLSEDAKTRLQTMVQTNDGFEIAEVDLKLRGPGDLMGTQQSGLLTLKIADIVKDNQILKTARYHAIQLLKDDPKLEKEENRPVRIAYAKMMQNKTIWNYIS</sequence>
<dbReference type="GO" id="GO:0016787">
    <property type="term" value="F:hydrolase activity"/>
    <property type="evidence" value="ECO:0007669"/>
    <property type="project" value="UniProtKB-KW"/>
</dbReference>
<evidence type="ECO:0000256" key="3">
    <source>
        <dbReference type="ARBA" id="ARBA00022741"/>
    </source>
</evidence>
<dbReference type="InterPro" id="IPR012340">
    <property type="entry name" value="NA-bd_OB-fold"/>
</dbReference>
<evidence type="ECO:0000259" key="16">
    <source>
        <dbReference type="PROSITE" id="PS51192"/>
    </source>
</evidence>
<evidence type="ECO:0000313" key="18">
    <source>
        <dbReference type="EMBL" id="MFC4220138.1"/>
    </source>
</evidence>
<dbReference type="InterPro" id="IPR047112">
    <property type="entry name" value="RecG/Mfd"/>
</dbReference>
<dbReference type="CDD" id="cd04488">
    <property type="entry name" value="RecG_wedge_OBF"/>
    <property type="match status" value="1"/>
</dbReference>
<feature type="domain" description="Helicase C-terminal" evidence="17">
    <location>
        <begin position="466"/>
        <end position="633"/>
    </location>
</feature>
<keyword evidence="3 15" id="KW-0547">Nucleotide-binding</keyword>
<evidence type="ECO:0000256" key="11">
    <source>
        <dbReference type="ARBA" id="ARBA00023235"/>
    </source>
</evidence>
<dbReference type="NCBIfam" id="NF008168">
    <property type="entry name" value="PRK10917.2-2"/>
    <property type="match status" value="1"/>
</dbReference>
<dbReference type="InterPro" id="IPR027417">
    <property type="entry name" value="P-loop_NTPase"/>
</dbReference>
<dbReference type="SUPFAM" id="SSF50249">
    <property type="entry name" value="Nucleic acid-binding proteins"/>
    <property type="match status" value="1"/>
</dbReference>
<evidence type="ECO:0000256" key="14">
    <source>
        <dbReference type="ARBA" id="ARBA00048988"/>
    </source>
</evidence>
<evidence type="ECO:0000256" key="5">
    <source>
        <dbReference type="ARBA" id="ARBA00022801"/>
    </source>
</evidence>
<dbReference type="InterPro" id="IPR011545">
    <property type="entry name" value="DEAD/DEAH_box_helicase_dom"/>
</dbReference>
<dbReference type="NCBIfam" id="NF008165">
    <property type="entry name" value="PRK10917.1-3"/>
    <property type="match status" value="1"/>
</dbReference>
<dbReference type="Pfam" id="PF19833">
    <property type="entry name" value="RecG_dom3_C"/>
    <property type="match status" value="1"/>
</dbReference>
<dbReference type="EC" id="5.6.2.4" evidence="13 15"/>
<dbReference type="NCBIfam" id="TIGR00643">
    <property type="entry name" value="recG"/>
    <property type="match status" value="1"/>
</dbReference>
<dbReference type="InterPro" id="IPR045562">
    <property type="entry name" value="RecG_dom3_C"/>
</dbReference>
<gene>
    <name evidence="18" type="primary">recG</name>
    <name evidence="18" type="ORF">ACFOWS_08340</name>
</gene>
<evidence type="ECO:0000313" key="19">
    <source>
        <dbReference type="Proteomes" id="UP001595841"/>
    </source>
</evidence>
<dbReference type="CDD" id="cd17992">
    <property type="entry name" value="DEXHc_RecG"/>
    <property type="match status" value="1"/>
</dbReference>
<dbReference type="SMART" id="SM00487">
    <property type="entry name" value="DEXDc"/>
    <property type="match status" value="1"/>
</dbReference>
<organism evidence="18 19">
    <name type="scientific">Flagellimonas marina</name>
    <dbReference type="NCBI Taxonomy" id="1775168"/>
    <lineage>
        <taxon>Bacteria</taxon>
        <taxon>Pseudomonadati</taxon>
        <taxon>Bacteroidota</taxon>
        <taxon>Flavobacteriia</taxon>
        <taxon>Flavobacteriales</taxon>
        <taxon>Flavobacteriaceae</taxon>
        <taxon>Flagellimonas</taxon>
    </lineage>
</organism>
<dbReference type="InterPro" id="IPR033454">
    <property type="entry name" value="RecG_wedge"/>
</dbReference>
<feature type="domain" description="Helicase ATP-binding" evidence="16">
    <location>
        <begin position="285"/>
        <end position="447"/>
    </location>
</feature>
<reference evidence="19" key="1">
    <citation type="journal article" date="2019" name="Int. J. Syst. Evol. Microbiol.">
        <title>The Global Catalogue of Microorganisms (GCM) 10K type strain sequencing project: providing services to taxonomists for standard genome sequencing and annotation.</title>
        <authorList>
            <consortium name="The Broad Institute Genomics Platform"/>
            <consortium name="The Broad Institute Genome Sequencing Center for Infectious Disease"/>
            <person name="Wu L."/>
            <person name="Ma J."/>
        </authorList>
    </citation>
    <scope>NUCLEOTIDE SEQUENCE [LARGE SCALE GENOMIC DNA]</scope>
    <source>
        <strain evidence="19">CGMCC 1.15774</strain>
    </source>
</reference>
<dbReference type="Gene3D" id="3.40.50.300">
    <property type="entry name" value="P-loop containing nucleotide triphosphate hydrolases"/>
    <property type="match status" value="2"/>
</dbReference>
<dbReference type="SUPFAM" id="SSF52540">
    <property type="entry name" value="P-loop containing nucleoside triphosphate hydrolases"/>
    <property type="match status" value="2"/>
</dbReference>
<keyword evidence="10 15" id="KW-0234">DNA repair</keyword>
<keyword evidence="4 15" id="KW-0227">DNA damage</keyword>
<dbReference type="PANTHER" id="PTHR47964:SF1">
    <property type="entry name" value="ATP-DEPENDENT DNA HELICASE HOMOLOG RECG, CHLOROPLASTIC"/>
    <property type="match status" value="1"/>
</dbReference>
<evidence type="ECO:0000256" key="12">
    <source>
        <dbReference type="ARBA" id="ARBA00034617"/>
    </source>
</evidence>
<evidence type="ECO:0000256" key="8">
    <source>
        <dbReference type="ARBA" id="ARBA00023125"/>
    </source>
</evidence>
<keyword evidence="11" id="KW-0413">Isomerase</keyword>
<evidence type="ECO:0000259" key="17">
    <source>
        <dbReference type="PROSITE" id="PS51194"/>
    </source>
</evidence>
<comment type="catalytic activity">
    <reaction evidence="14 15">
        <text>ATP + H2O = ADP + phosphate + H(+)</text>
        <dbReference type="Rhea" id="RHEA:13065"/>
        <dbReference type="ChEBI" id="CHEBI:15377"/>
        <dbReference type="ChEBI" id="CHEBI:15378"/>
        <dbReference type="ChEBI" id="CHEBI:30616"/>
        <dbReference type="ChEBI" id="CHEBI:43474"/>
        <dbReference type="ChEBI" id="CHEBI:456216"/>
        <dbReference type="EC" id="5.6.2.4"/>
    </reaction>
</comment>
<accession>A0ABV8PLV8</accession>
<dbReference type="InterPro" id="IPR004609">
    <property type="entry name" value="ATP-dep_DNA_helicase_RecG"/>
</dbReference>
<dbReference type="InterPro" id="IPR001650">
    <property type="entry name" value="Helicase_C-like"/>
</dbReference>
<evidence type="ECO:0000256" key="13">
    <source>
        <dbReference type="ARBA" id="ARBA00034808"/>
    </source>
</evidence>
<proteinExistence type="inferred from homology"/>
<dbReference type="InterPro" id="IPR014001">
    <property type="entry name" value="Helicase_ATP-bd"/>
</dbReference>
<dbReference type="SMART" id="SM00490">
    <property type="entry name" value="HELICc"/>
    <property type="match status" value="1"/>
</dbReference>
<evidence type="ECO:0000256" key="6">
    <source>
        <dbReference type="ARBA" id="ARBA00022806"/>
    </source>
</evidence>
<evidence type="ECO:0000256" key="9">
    <source>
        <dbReference type="ARBA" id="ARBA00023172"/>
    </source>
</evidence>
<comment type="similarity">
    <text evidence="1 15">Belongs to the helicase family. RecG subfamily.</text>
</comment>
<evidence type="ECO:0000256" key="1">
    <source>
        <dbReference type="ARBA" id="ARBA00007504"/>
    </source>
</evidence>